<accession>A0A7W6GR08</accession>
<evidence type="ECO:0000313" key="1">
    <source>
        <dbReference type="EMBL" id="MBB3984167.1"/>
    </source>
</evidence>
<dbReference type="RefSeq" id="WP_183962778.1">
    <property type="nucleotide sequence ID" value="NZ_BAABBZ010000012.1"/>
</dbReference>
<dbReference type="Proteomes" id="UP000541426">
    <property type="component" value="Unassembled WGS sequence"/>
</dbReference>
<gene>
    <name evidence="1" type="ORF">GGQ68_000478</name>
</gene>
<dbReference type="EMBL" id="JACIEJ010000001">
    <property type="protein sequence ID" value="MBB3984167.1"/>
    <property type="molecule type" value="Genomic_DNA"/>
</dbReference>
<sequence>MSRRDGRKALELHLPDDLRRRLVKTTQQHLPLAYLARQALRQAMDKGVQWQKEVRPGPARPILLQLSAEERARLDMWIARHDVQPEVAVLSLIGAVV</sequence>
<evidence type="ECO:0000313" key="2">
    <source>
        <dbReference type="Proteomes" id="UP000541426"/>
    </source>
</evidence>
<organism evidence="1 2">
    <name type="scientific">Sagittula marina</name>
    <dbReference type="NCBI Taxonomy" id="943940"/>
    <lineage>
        <taxon>Bacteria</taxon>
        <taxon>Pseudomonadati</taxon>
        <taxon>Pseudomonadota</taxon>
        <taxon>Alphaproteobacteria</taxon>
        <taxon>Rhodobacterales</taxon>
        <taxon>Roseobacteraceae</taxon>
        <taxon>Sagittula</taxon>
    </lineage>
</organism>
<protein>
    <submittedName>
        <fullName evidence="1">Uncharacterized protein</fullName>
    </submittedName>
</protein>
<dbReference type="AlphaFoldDB" id="A0A7W6GR08"/>
<reference evidence="1 2" key="1">
    <citation type="submission" date="2020-08" db="EMBL/GenBank/DDBJ databases">
        <title>Genomic Encyclopedia of Type Strains, Phase IV (KMG-IV): sequencing the most valuable type-strain genomes for metagenomic binning, comparative biology and taxonomic classification.</title>
        <authorList>
            <person name="Goeker M."/>
        </authorList>
    </citation>
    <scope>NUCLEOTIDE SEQUENCE [LARGE SCALE GENOMIC DNA]</scope>
    <source>
        <strain evidence="1 2">DSM 102235</strain>
    </source>
</reference>
<keyword evidence="2" id="KW-1185">Reference proteome</keyword>
<name>A0A7W6GR08_9RHOB</name>
<proteinExistence type="predicted"/>
<comment type="caution">
    <text evidence="1">The sequence shown here is derived from an EMBL/GenBank/DDBJ whole genome shotgun (WGS) entry which is preliminary data.</text>
</comment>